<dbReference type="Gene3D" id="3.40.1360.10">
    <property type="match status" value="1"/>
</dbReference>
<proteinExistence type="inferred from homology"/>
<dbReference type="HAMAP" id="MF_00974">
    <property type="entry name" value="DNA_primase_DnaG"/>
    <property type="match status" value="1"/>
</dbReference>
<comment type="caution">
    <text evidence="16">The sequence shown here is derived from an EMBL/GenBank/DDBJ whole genome shotgun (WGS) entry which is preliminary data.</text>
</comment>
<gene>
    <name evidence="12 16" type="primary">dnaG</name>
    <name evidence="16" type="ORF">ACFOGJ_20790</name>
</gene>
<dbReference type="Pfam" id="PF13662">
    <property type="entry name" value="Toprim_4"/>
    <property type="match status" value="1"/>
</dbReference>
<keyword evidence="6 12" id="KW-0479">Metal-binding</keyword>
<dbReference type="InterPro" id="IPR050219">
    <property type="entry name" value="DnaG_primase"/>
</dbReference>
<evidence type="ECO:0000259" key="15">
    <source>
        <dbReference type="PROSITE" id="PS50880"/>
    </source>
</evidence>
<evidence type="ECO:0000256" key="10">
    <source>
        <dbReference type="ARBA" id="ARBA00023125"/>
    </source>
</evidence>
<keyword evidence="8 12" id="KW-0862">Zinc</keyword>
<evidence type="ECO:0000256" key="1">
    <source>
        <dbReference type="ARBA" id="ARBA00022478"/>
    </source>
</evidence>
<comment type="subunit">
    <text evidence="12">Monomer. Interacts with DnaB.</text>
</comment>
<keyword evidence="17" id="KW-1185">Reference proteome</keyword>
<dbReference type="InterPro" id="IPR037068">
    <property type="entry name" value="DNA_primase_core_N_sf"/>
</dbReference>
<evidence type="ECO:0000256" key="11">
    <source>
        <dbReference type="ARBA" id="ARBA00023163"/>
    </source>
</evidence>
<evidence type="ECO:0000256" key="4">
    <source>
        <dbReference type="ARBA" id="ARBA00022695"/>
    </source>
</evidence>
<keyword evidence="2 12" id="KW-0639">Primosome</keyword>
<keyword evidence="4 12" id="KW-0548">Nucleotidyltransferase</keyword>
<dbReference type="InterPro" id="IPR006295">
    <property type="entry name" value="DNA_primase_DnaG"/>
</dbReference>
<evidence type="ECO:0000256" key="5">
    <source>
        <dbReference type="ARBA" id="ARBA00022705"/>
    </source>
</evidence>
<dbReference type="SMART" id="SM00493">
    <property type="entry name" value="TOPRIM"/>
    <property type="match status" value="1"/>
</dbReference>
<dbReference type="InterPro" id="IPR036977">
    <property type="entry name" value="DNA_primase_Znf_CHC2"/>
</dbReference>
<organism evidence="16 17">
    <name type="scientific">Marinibaculum pumilum</name>
    <dbReference type="NCBI Taxonomy" id="1766165"/>
    <lineage>
        <taxon>Bacteria</taxon>
        <taxon>Pseudomonadati</taxon>
        <taxon>Pseudomonadota</taxon>
        <taxon>Alphaproteobacteria</taxon>
        <taxon>Rhodospirillales</taxon>
        <taxon>Rhodospirillaceae</taxon>
        <taxon>Marinibaculum</taxon>
    </lineage>
</organism>
<evidence type="ECO:0000256" key="3">
    <source>
        <dbReference type="ARBA" id="ARBA00022679"/>
    </source>
</evidence>
<dbReference type="PROSITE" id="PS50880">
    <property type="entry name" value="TOPRIM"/>
    <property type="match status" value="1"/>
</dbReference>
<dbReference type="Gene3D" id="3.90.980.10">
    <property type="entry name" value="DNA primase, catalytic core, N-terminal domain"/>
    <property type="match status" value="1"/>
</dbReference>
<comment type="domain">
    <text evidence="12">Contains an N-terminal zinc-binding domain, a central core domain that contains the primase activity, and a C-terminal DnaB-binding domain.</text>
</comment>
<dbReference type="CDD" id="cd03364">
    <property type="entry name" value="TOPRIM_DnaG_primases"/>
    <property type="match status" value="1"/>
</dbReference>
<dbReference type="InterPro" id="IPR030846">
    <property type="entry name" value="DnaG_bac"/>
</dbReference>
<comment type="function">
    <text evidence="12 13">RNA polymerase that catalyzes the synthesis of short RNA molecules used as primers for DNA polymerase during DNA replication.</text>
</comment>
<dbReference type="SMART" id="SM00400">
    <property type="entry name" value="ZnF_CHCC"/>
    <property type="match status" value="1"/>
</dbReference>
<evidence type="ECO:0000313" key="16">
    <source>
        <dbReference type="EMBL" id="MFC3229699.1"/>
    </source>
</evidence>
<dbReference type="Gene3D" id="3.90.580.10">
    <property type="entry name" value="Zinc finger, CHC2-type domain"/>
    <property type="match status" value="1"/>
</dbReference>
<reference evidence="17" key="1">
    <citation type="journal article" date="2019" name="Int. J. Syst. Evol. Microbiol.">
        <title>The Global Catalogue of Microorganisms (GCM) 10K type strain sequencing project: providing services to taxonomists for standard genome sequencing and annotation.</title>
        <authorList>
            <consortium name="The Broad Institute Genomics Platform"/>
            <consortium name="The Broad Institute Genome Sequencing Center for Infectious Disease"/>
            <person name="Wu L."/>
            <person name="Ma J."/>
        </authorList>
    </citation>
    <scope>NUCLEOTIDE SEQUENCE [LARGE SCALE GENOMIC DNA]</scope>
    <source>
        <strain evidence="17">KCTC 42964</strain>
    </source>
</reference>
<dbReference type="InterPro" id="IPR002694">
    <property type="entry name" value="Znf_CHC2"/>
</dbReference>
<keyword evidence="3 12" id="KW-0808">Transferase</keyword>
<dbReference type="SUPFAM" id="SSF57783">
    <property type="entry name" value="Zinc beta-ribbon"/>
    <property type="match status" value="1"/>
</dbReference>
<evidence type="ECO:0000313" key="17">
    <source>
        <dbReference type="Proteomes" id="UP001595528"/>
    </source>
</evidence>
<feature type="zinc finger region" description="CHC2-type" evidence="12">
    <location>
        <begin position="37"/>
        <end position="61"/>
    </location>
</feature>
<evidence type="ECO:0000256" key="8">
    <source>
        <dbReference type="ARBA" id="ARBA00022833"/>
    </source>
</evidence>
<dbReference type="EC" id="2.7.7.101" evidence="12"/>
<keyword evidence="5 12" id="KW-0235">DNA replication</keyword>
<feature type="region of interest" description="Disordered" evidence="14">
    <location>
        <begin position="419"/>
        <end position="444"/>
    </location>
</feature>
<dbReference type="EMBL" id="JBHRTR010000034">
    <property type="protein sequence ID" value="MFC3229699.1"/>
    <property type="molecule type" value="Genomic_DNA"/>
</dbReference>
<dbReference type="RefSeq" id="WP_379904149.1">
    <property type="nucleotide sequence ID" value="NZ_JBHRTR010000034.1"/>
</dbReference>
<keyword evidence="10 12" id="KW-0238">DNA-binding</keyword>
<name>A0ABV7L567_9PROT</name>
<dbReference type="Pfam" id="PF01807">
    <property type="entry name" value="Zn_ribbon_DnaG"/>
    <property type="match status" value="1"/>
</dbReference>
<evidence type="ECO:0000256" key="6">
    <source>
        <dbReference type="ARBA" id="ARBA00022723"/>
    </source>
</evidence>
<comment type="cofactor">
    <cofactor evidence="12 13">
        <name>Zn(2+)</name>
        <dbReference type="ChEBI" id="CHEBI:29105"/>
    </cofactor>
    <text evidence="12 13">Binds 1 zinc ion per monomer.</text>
</comment>
<dbReference type="PANTHER" id="PTHR30313:SF2">
    <property type="entry name" value="DNA PRIMASE"/>
    <property type="match status" value="1"/>
</dbReference>
<dbReference type="InterPro" id="IPR034151">
    <property type="entry name" value="TOPRIM_DnaG_bac"/>
</dbReference>
<evidence type="ECO:0000256" key="7">
    <source>
        <dbReference type="ARBA" id="ARBA00022771"/>
    </source>
</evidence>
<evidence type="ECO:0000256" key="13">
    <source>
        <dbReference type="PIRNR" id="PIRNR002811"/>
    </source>
</evidence>
<feature type="domain" description="Toprim" evidence="15">
    <location>
        <begin position="255"/>
        <end position="337"/>
    </location>
</feature>
<feature type="compositionally biased region" description="Gly residues" evidence="14">
    <location>
        <begin position="434"/>
        <end position="444"/>
    </location>
</feature>
<comment type="similarity">
    <text evidence="12 13">Belongs to the DnaG primase family.</text>
</comment>
<keyword evidence="7 12" id="KW-0863">Zinc-finger</keyword>
<dbReference type="InterPro" id="IPR013264">
    <property type="entry name" value="DNAG_N"/>
</dbReference>
<accession>A0ABV7L567</accession>
<dbReference type="SUPFAM" id="SSF56731">
    <property type="entry name" value="DNA primase core"/>
    <property type="match status" value="1"/>
</dbReference>
<dbReference type="InterPro" id="IPR006171">
    <property type="entry name" value="TOPRIM_dom"/>
</dbReference>
<dbReference type="NCBIfam" id="TIGR01391">
    <property type="entry name" value="dnaG"/>
    <property type="match status" value="1"/>
</dbReference>
<dbReference type="PANTHER" id="PTHR30313">
    <property type="entry name" value="DNA PRIMASE"/>
    <property type="match status" value="1"/>
</dbReference>
<comment type="catalytic activity">
    <reaction evidence="12">
        <text>ssDNA + n NTP = ssDNA/pppN(pN)n-1 hybrid + (n-1) diphosphate.</text>
        <dbReference type="EC" id="2.7.7.101"/>
    </reaction>
</comment>
<protein>
    <recommendedName>
        <fullName evidence="12 13">DNA primase</fullName>
        <ecNumber evidence="12">2.7.7.101</ecNumber>
    </recommendedName>
</protein>
<dbReference type="Pfam" id="PF08275">
    <property type="entry name" value="DNAG_N"/>
    <property type="match status" value="1"/>
</dbReference>
<sequence>MIDAAFLQTLKDRVSLPDLIGRRVRLVKRGREHTGLCPFHTEKSPSFTVNEQKGFYHCFGCGAHGSAVDFVMATENLSFPEAVERLAAEAGLRMPTPDPGAARAERKRAGLQEAVEAAASWFTAQLQGGGGTAARAYLERRGVTPETAARFRLGLAPDSRTALRDALIARDLPESLLVEAGLLIRPEDGSAPYDRFRNRLIFPIGDRRGRPIAFGGRALGEARAKYLNSPETSLFHKGATLYNFANARQAAGEGGRVIVVEGYMDVIALAQAGFPEAVAPLGTALTEEQMQLLWRSAPNPLLCFDGDAAGERAAARALERALPLMTPQRTLGFVALPEGQDPDDLIAAEGREAMERLLDRALGSSEMIWRLTCSEHPPQTPEDAARRDEAALSMVGRIGDQVLQRSLRDAIWERIREERAARRSQRGGGRRGGKGAGLPAGRGGVGLPQIPMAAANRARPEARLLALGLAHPELVLRDLERLAAAEFSDRELDSLKSALIDATSRQAAPDAVLDSGALRAHLSAAGHNAVLCRLDEMKIWGPGVSSDAERHDVERDWQEILARLSSRSAARAVPEQVAALRRPAGAGS</sequence>
<dbReference type="PIRSF" id="PIRSF002811">
    <property type="entry name" value="DnaG"/>
    <property type="match status" value="1"/>
</dbReference>
<evidence type="ECO:0000256" key="2">
    <source>
        <dbReference type="ARBA" id="ARBA00022515"/>
    </source>
</evidence>
<evidence type="ECO:0000256" key="14">
    <source>
        <dbReference type="SAM" id="MobiDB-lite"/>
    </source>
</evidence>
<keyword evidence="11 12" id="KW-0804">Transcription</keyword>
<feature type="compositionally biased region" description="Basic residues" evidence="14">
    <location>
        <begin position="422"/>
        <end position="433"/>
    </location>
</feature>
<evidence type="ECO:0000256" key="12">
    <source>
        <dbReference type="HAMAP-Rule" id="MF_00974"/>
    </source>
</evidence>
<dbReference type="Proteomes" id="UP001595528">
    <property type="component" value="Unassembled WGS sequence"/>
</dbReference>
<keyword evidence="9" id="KW-0460">Magnesium</keyword>
<evidence type="ECO:0000256" key="9">
    <source>
        <dbReference type="ARBA" id="ARBA00022842"/>
    </source>
</evidence>
<keyword evidence="1 12" id="KW-0240">DNA-directed RNA polymerase</keyword>